<dbReference type="HOGENOM" id="CLU_651946_0_0_4"/>
<dbReference type="Gene3D" id="3.90.1340.10">
    <property type="entry name" value="Phage tail collar domain"/>
    <property type="match status" value="1"/>
</dbReference>
<evidence type="ECO:0000313" key="2">
    <source>
        <dbReference type="EMBL" id="EFG30484.2"/>
    </source>
</evidence>
<dbReference type="RefSeq" id="WP_002642176.1">
    <property type="nucleotide sequence ID" value="NZ_CP019448.1"/>
</dbReference>
<comment type="caution">
    <text evidence="2">The sequence shown here is derived from an EMBL/GenBank/DDBJ whole genome shotgun (WGS) entry which is preliminary data.</text>
</comment>
<dbReference type="InterPro" id="IPR037053">
    <property type="entry name" value="Phage_tail_collar_dom_sf"/>
</dbReference>
<dbReference type="SUPFAM" id="SSF88874">
    <property type="entry name" value="Receptor-binding domain of short tail fibre protein gp12"/>
    <property type="match status" value="1"/>
</dbReference>
<accession>V9H7W8</accession>
<evidence type="ECO:0000313" key="3">
    <source>
        <dbReference type="Proteomes" id="UP000017813"/>
    </source>
</evidence>
<organism evidence="2 3">
    <name type="scientific">Simonsiella muelleri ATCC 29453</name>
    <dbReference type="NCBI Taxonomy" id="641147"/>
    <lineage>
        <taxon>Bacteria</taxon>
        <taxon>Pseudomonadati</taxon>
        <taxon>Pseudomonadota</taxon>
        <taxon>Betaproteobacteria</taxon>
        <taxon>Neisseriales</taxon>
        <taxon>Neisseriaceae</taxon>
        <taxon>Simonsiella</taxon>
    </lineage>
</organism>
<dbReference type="eggNOG" id="COG4675">
    <property type="taxonomic scope" value="Bacteria"/>
</dbReference>
<sequence>MADELSVIITTAGINAAKNNIPDKNGFSIVIKYADVYSDGVKKGRFDATGIVSGSQNQITVRSTITSATEEYTYNEVHLIDGISGVVFATVKRKDGKNFDFVSPLKKSLLVFGLTFSSLANEKVTVQFLENFTMFVELDEHIKDENAHHELFAKKVNITHPAFELIEVNNLSTIQNTALFRFQGDKTNLVGAPDETGNPDGVGIQLGFNRQRTQIVDTGDSLMYRNDDSDDNLQDENNWKAWEKILTDRNFREMFQQYLVPVATVQFVARSTAPDGWLICNGAAISRTVYVDLFAAIGTTFGNGDGSTTFNIPDLRGEFIRGIDLGRGIDSGRVFGSKQTQSMQKHYHGIGELNQGNDDISVISRQWRTDEPFPFYSTYGNSDSQQSAMNQSFGRLATSDEIINSGETRPRNVALLPVIKY</sequence>
<dbReference type="AlphaFoldDB" id="V9H7W8"/>
<name>V9H7W8_9NEIS</name>
<gene>
    <name evidence="2" type="ORF">HMPREF9021_01771</name>
</gene>
<feature type="domain" description="Phage tail collar" evidence="1">
    <location>
        <begin position="265"/>
        <end position="320"/>
    </location>
</feature>
<keyword evidence="3" id="KW-1185">Reference proteome</keyword>
<reference evidence="2 3" key="2">
    <citation type="submission" date="2011-10" db="EMBL/GenBank/DDBJ databases">
        <title>The Genome Sequence of Simonsiella muelleri ATCC 29453.</title>
        <authorList>
            <consortium name="The Broad Institute Genome Sequencing Platform"/>
            <consortium name="The Broad Institute Genome Sequencing Center for Infectious Disease"/>
            <person name="Earl A."/>
            <person name="Ward D."/>
            <person name="Feldgarden M."/>
            <person name="Gevers D."/>
            <person name="Izard J."/>
            <person name="Baranova O.V."/>
            <person name="Blanton J.M."/>
            <person name="Tanner A.C."/>
            <person name="Dewhirst F."/>
            <person name="Young S.K."/>
            <person name="Zeng Q."/>
            <person name="Gargeya S."/>
            <person name="Fitzgerald M."/>
            <person name="Haas B."/>
            <person name="Abouelleil A."/>
            <person name="Alvarado L."/>
            <person name="Arachchi H.M."/>
            <person name="Berlin A."/>
            <person name="Brown A."/>
            <person name="Chapman S.B."/>
            <person name="Chen Z."/>
            <person name="Dunbar C."/>
            <person name="Freedman E."/>
            <person name="Gearin G."/>
            <person name="Goldberg J."/>
            <person name="Griggs A."/>
            <person name="Gujja S."/>
            <person name="Heiman D."/>
            <person name="Howarth C."/>
            <person name="Larson L."/>
            <person name="Lui A."/>
            <person name="MacDonald P.J.P."/>
            <person name="Montmayeur A."/>
            <person name="Murphy C."/>
            <person name="Neiman D."/>
            <person name="Pearson M."/>
            <person name="Priest M."/>
            <person name="Roberts A."/>
            <person name="Saif S."/>
            <person name="Shea T."/>
            <person name="Shenoy N."/>
            <person name="Sisk P."/>
            <person name="Stolte C."/>
            <person name="Sykes S."/>
            <person name="Wortman J."/>
            <person name="Nusbaum C."/>
            <person name="Birren B."/>
        </authorList>
    </citation>
    <scope>NUCLEOTIDE SEQUENCE [LARGE SCALE GENOMIC DNA]</scope>
    <source>
        <strain evidence="2 3">ATCC 29453</strain>
    </source>
</reference>
<evidence type="ECO:0000259" key="1">
    <source>
        <dbReference type="Pfam" id="PF07484"/>
    </source>
</evidence>
<proteinExistence type="predicted"/>
<dbReference type="Pfam" id="PF07484">
    <property type="entry name" value="Collar"/>
    <property type="match status" value="1"/>
</dbReference>
<reference evidence="2 3" key="1">
    <citation type="submission" date="2010-03" db="EMBL/GenBank/DDBJ databases">
        <authorList>
            <consortium name="The Broad Institute Genome Sequencing Platform"/>
            <person name="Ward D."/>
            <person name="Earl A."/>
            <person name="Feldgarden M."/>
            <person name="Gevers D."/>
            <person name="Young S."/>
            <person name="Zeng Q."/>
            <person name="Koehrsen M."/>
            <person name="Alvarado L."/>
            <person name="Berlin A.M."/>
            <person name="Borenstein D."/>
            <person name="Chapman S.B."/>
            <person name="Chen Z."/>
            <person name="Engels R."/>
            <person name="Freedman E."/>
            <person name="Gellesch M."/>
            <person name="Goldberg J."/>
            <person name="Griggs A."/>
            <person name="Gujja S."/>
            <person name="Heilman E.R."/>
            <person name="Heiman D.I."/>
            <person name="Hepburn T.A."/>
            <person name="Howarth C."/>
            <person name="Jen D."/>
            <person name="Larson L."/>
            <person name="Mehta T."/>
            <person name="Park D."/>
            <person name="Pearson M."/>
            <person name="Richards J."/>
            <person name="Roberts A."/>
            <person name="Saif S."/>
            <person name="Shea T.D."/>
            <person name="Shenoy N."/>
            <person name="Sisk P."/>
            <person name="Stolte C."/>
            <person name="Sykes S.N."/>
            <person name="Walk T."/>
            <person name="White J."/>
            <person name="Yandava C."/>
            <person name="Izard J."/>
            <person name="Baranova O.V."/>
            <person name="Blanton J.M."/>
            <person name="Tanner A.C."/>
            <person name="Dewhirst F."/>
            <person name="Haas B."/>
            <person name="Nusbaum C."/>
            <person name="Birren B."/>
        </authorList>
    </citation>
    <scope>NUCLEOTIDE SEQUENCE [LARGE SCALE GENOMIC DNA]</scope>
    <source>
        <strain evidence="2 3">ATCC 29453</strain>
    </source>
</reference>
<dbReference type="Proteomes" id="UP000017813">
    <property type="component" value="Unassembled WGS sequence"/>
</dbReference>
<dbReference type="EMBL" id="ADCY02000035">
    <property type="protein sequence ID" value="EFG30484.2"/>
    <property type="molecule type" value="Genomic_DNA"/>
</dbReference>
<protein>
    <recommendedName>
        <fullName evidence="1">Phage tail collar domain-containing protein</fullName>
    </recommendedName>
</protein>
<dbReference type="STRING" id="641147.HMPREF9021_01771"/>
<dbReference type="InterPro" id="IPR011083">
    <property type="entry name" value="Phage_tail_collar_dom"/>
</dbReference>